<evidence type="ECO:0000256" key="1">
    <source>
        <dbReference type="SAM" id="Coils"/>
    </source>
</evidence>
<dbReference type="InterPro" id="IPR056253">
    <property type="entry name" value="At2g29880-like_C"/>
</dbReference>
<name>A0ABD1Q4Y4_9LAMI</name>
<dbReference type="AlphaFoldDB" id="A0ABD1Q4Y4"/>
<sequence length="258" mass="29628">MGDSQGKQRIGYNSWTMEESSVLLELMVDAANRRWRSSNGSHPKQRHLRTDTIANYDDLRIAIGNATAIGRNSISLGDESDARIYGVEENRHVMIDDYVFDRSRDAYIQSQNDQSNNIPSYENYTSSPATMETNKEFHAENKGPKKQPRMKYEDNSSSFDTMTRADVQAWVSLGMDSIAEIATDIRGMLKLMEKKEKDREKKEIENKEVENKNNIWNAIKETPNLDNHTRYKTLAFIHQLGMKDTFFLKCHMKSVGSG</sequence>
<dbReference type="Pfam" id="PF24769">
    <property type="entry name" value="At2g29880_C"/>
    <property type="match status" value="1"/>
</dbReference>
<feature type="region of interest" description="Disordered" evidence="2">
    <location>
        <begin position="138"/>
        <end position="157"/>
    </location>
</feature>
<gene>
    <name evidence="4" type="ORF">Adt_39389</name>
</gene>
<evidence type="ECO:0000256" key="2">
    <source>
        <dbReference type="SAM" id="MobiDB-lite"/>
    </source>
</evidence>
<protein>
    <recommendedName>
        <fullName evidence="3">At2g29880-like C-terminal domain-containing protein</fullName>
    </recommendedName>
</protein>
<keyword evidence="1" id="KW-0175">Coiled coil</keyword>
<keyword evidence="5" id="KW-1185">Reference proteome</keyword>
<dbReference type="InterPro" id="IPR055314">
    <property type="entry name" value="At2g29880-like"/>
</dbReference>
<dbReference type="Proteomes" id="UP001604336">
    <property type="component" value="Unassembled WGS sequence"/>
</dbReference>
<proteinExistence type="predicted"/>
<dbReference type="PANTHER" id="PTHR47864:SF2">
    <property type="entry name" value="MYB_SANT-LIKE DNA-BINDING DOMAIN PROTEIN"/>
    <property type="match status" value="1"/>
</dbReference>
<evidence type="ECO:0000259" key="3">
    <source>
        <dbReference type="Pfam" id="PF24769"/>
    </source>
</evidence>
<reference evidence="5" key="1">
    <citation type="submission" date="2024-07" db="EMBL/GenBank/DDBJ databases">
        <title>Two chromosome-level genome assemblies of Korean endemic species Abeliophyllum distichum and Forsythia ovata (Oleaceae).</title>
        <authorList>
            <person name="Jang H."/>
        </authorList>
    </citation>
    <scope>NUCLEOTIDE SEQUENCE [LARGE SCALE GENOMIC DNA]</scope>
</reference>
<dbReference type="PANTHER" id="PTHR47864">
    <property type="entry name" value="TRANSMEMBRANE PROTEIN"/>
    <property type="match status" value="1"/>
</dbReference>
<dbReference type="EMBL" id="JBFOLK010000012">
    <property type="protein sequence ID" value="KAL2471253.1"/>
    <property type="molecule type" value="Genomic_DNA"/>
</dbReference>
<feature type="coiled-coil region" evidence="1">
    <location>
        <begin position="185"/>
        <end position="214"/>
    </location>
</feature>
<feature type="domain" description="At2g29880-like C-terminal" evidence="3">
    <location>
        <begin position="215"/>
        <end position="247"/>
    </location>
</feature>
<comment type="caution">
    <text evidence="4">The sequence shown here is derived from an EMBL/GenBank/DDBJ whole genome shotgun (WGS) entry which is preliminary data.</text>
</comment>
<organism evidence="4 5">
    <name type="scientific">Abeliophyllum distichum</name>
    <dbReference type="NCBI Taxonomy" id="126358"/>
    <lineage>
        <taxon>Eukaryota</taxon>
        <taxon>Viridiplantae</taxon>
        <taxon>Streptophyta</taxon>
        <taxon>Embryophyta</taxon>
        <taxon>Tracheophyta</taxon>
        <taxon>Spermatophyta</taxon>
        <taxon>Magnoliopsida</taxon>
        <taxon>eudicotyledons</taxon>
        <taxon>Gunneridae</taxon>
        <taxon>Pentapetalae</taxon>
        <taxon>asterids</taxon>
        <taxon>lamiids</taxon>
        <taxon>Lamiales</taxon>
        <taxon>Oleaceae</taxon>
        <taxon>Forsythieae</taxon>
        <taxon>Abeliophyllum</taxon>
    </lineage>
</organism>
<evidence type="ECO:0000313" key="5">
    <source>
        <dbReference type="Proteomes" id="UP001604336"/>
    </source>
</evidence>
<evidence type="ECO:0000313" key="4">
    <source>
        <dbReference type="EMBL" id="KAL2471253.1"/>
    </source>
</evidence>
<accession>A0ABD1Q4Y4</accession>